<proteinExistence type="predicted"/>
<keyword evidence="2" id="KW-1185">Reference proteome</keyword>
<protein>
    <submittedName>
        <fullName evidence="1">Uncharacterized protein</fullName>
    </submittedName>
</protein>
<dbReference type="RefSeq" id="WP_087854016.1">
    <property type="nucleotide sequence ID" value="NZ_FYAJ01000004.1"/>
</dbReference>
<evidence type="ECO:0000313" key="2">
    <source>
        <dbReference type="Proteomes" id="UP000195719"/>
    </source>
</evidence>
<name>A0A1Y6MHT6_9GAMM</name>
<dbReference type="EMBL" id="FYAJ01000004">
    <property type="protein sequence ID" value="SMY36103.1"/>
    <property type="molecule type" value="Genomic_DNA"/>
</dbReference>
<dbReference type="Proteomes" id="UP000195719">
    <property type="component" value="Unassembled WGS sequence"/>
</dbReference>
<accession>A0A1Y6MHT6</accession>
<organism evidence="1 2">
    <name type="scientific">Photobacterium andalusiense</name>
    <dbReference type="NCBI Taxonomy" id="2204296"/>
    <lineage>
        <taxon>Bacteria</taxon>
        <taxon>Pseudomonadati</taxon>
        <taxon>Pseudomonadota</taxon>
        <taxon>Gammaproteobacteria</taxon>
        <taxon>Vibrionales</taxon>
        <taxon>Vibrionaceae</taxon>
        <taxon>Photobacterium</taxon>
    </lineage>
</organism>
<dbReference type="AlphaFoldDB" id="A0A1Y6MHT6"/>
<evidence type="ECO:0000313" key="1">
    <source>
        <dbReference type="EMBL" id="SMY36103.1"/>
    </source>
</evidence>
<reference evidence="2" key="1">
    <citation type="submission" date="2017-06" db="EMBL/GenBank/DDBJ databases">
        <authorList>
            <person name="Rodrigo-Torres L."/>
            <person name="Arahal R.D."/>
            <person name="Lucena T."/>
        </authorList>
    </citation>
    <scope>NUCLEOTIDE SEQUENCE [LARGE SCALE GENOMIC DNA]</scope>
    <source>
        <strain evidence="2">CECT 9192</strain>
    </source>
</reference>
<gene>
    <name evidence="1" type="ORF">PAND9192_02432</name>
</gene>
<sequence length="75" mass="8517">MSNIIESATLDDIALYLQREESLDSDSAHAAAQQVLSNFIEMRNKGLVKGWYFDDFGHLELLPTDSVQSWIDQTK</sequence>